<dbReference type="InterPro" id="IPR012341">
    <property type="entry name" value="6hp_glycosidase-like_sf"/>
</dbReference>
<dbReference type="Pfam" id="PF02927">
    <property type="entry name" value="CelD_N"/>
    <property type="match status" value="1"/>
</dbReference>
<feature type="active site" evidence="6">
    <location>
        <position position="546"/>
    </location>
</feature>
<evidence type="ECO:0000256" key="5">
    <source>
        <dbReference type="ARBA" id="ARBA00023326"/>
    </source>
</evidence>
<dbReference type="InterPro" id="IPR008928">
    <property type="entry name" value="6-hairpin_glycosidase_sf"/>
</dbReference>
<dbReference type="InterPro" id="IPR013783">
    <property type="entry name" value="Ig-like_fold"/>
</dbReference>
<gene>
    <name evidence="10" type="ORF">HWI92_09960</name>
</gene>
<dbReference type="InterPro" id="IPR001701">
    <property type="entry name" value="Glyco_hydro_9"/>
</dbReference>
<dbReference type="InterPro" id="IPR033126">
    <property type="entry name" value="Glyco_hydro_9_Asp/Glu_AS"/>
</dbReference>
<evidence type="ECO:0000259" key="8">
    <source>
        <dbReference type="Pfam" id="PF00759"/>
    </source>
</evidence>
<keyword evidence="7" id="KW-0136">Cellulose degradation</keyword>
<dbReference type="EC" id="3.2.1.4" evidence="7"/>
<evidence type="ECO:0000313" key="10">
    <source>
        <dbReference type="EMBL" id="QRR01206.1"/>
    </source>
</evidence>
<feature type="signal peptide" evidence="7">
    <location>
        <begin position="1"/>
        <end position="21"/>
    </location>
</feature>
<sequence>MFRNYFLAAAAATLFFTAATAQESVRLNQVGFYPNAPKIAVVVGGQEGAFTIKDAVSGKVAFRAELGKEGASQYSGKKSRIADFSAFKKPGKYVVEAAGGKSHPFEIKEKVHRPVAIAALKGFYYQRVSAGLPEKYAGKWARKAGHPDDNVLIHASAISDSRPENAAISSPRGWYDAGDYNKYIVNSGITMGTLLSLYEDFPSFFEDFNAGIPESNNAVPDLLDEALWNLRWMLTMQDPADGGVYHKLTNPRFDGMIMPDAATKPRYVVQKSTAAALDFVAVMAQAARVFKGFDSQLPGLADSCSAAAVRAWAWSKQNPAVLYNQEEMNKQFEPDIVTGAYGDRDVSDEWIWAGSEMFALTHNQEYLKGIVLPAGQVLPLPSWNQVKALGYYTLLRHSESAKLESQLATAVKKSIMDLADQLLDGADQQAYRMVMGKNARDYSWGSSSVAANQGIVLLYAHKISADRKYVHAALGNLDYLLGRNATGYCLLTGFGSKQVMHPHHRPSIADGIAEPVPGLLSGGPNPGQQDKCTTYTSKFADESFTDADCSYASNEIAINWNAPMVYLAAAIEALMK</sequence>
<dbReference type="CDD" id="cd02850">
    <property type="entry name" value="E_set_Cellulase_N"/>
    <property type="match status" value="1"/>
</dbReference>
<dbReference type="Proteomes" id="UP000612680">
    <property type="component" value="Chromosome"/>
</dbReference>
<feature type="domain" description="Cellulase Ig-like" evidence="9">
    <location>
        <begin position="21"/>
        <end position="101"/>
    </location>
</feature>
<proteinExistence type="inferred from homology"/>
<keyword evidence="5 6" id="KW-0624">Polysaccharide degradation</keyword>
<evidence type="ECO:0000259" key="9">
    <source>
        <dbReference type="Pfam" id="PF02927"/>
    </source>
</evidence>
<evidence type="ECO:0000256" key="6">
    <source>
        <dbReference type="PROSITE-ProRule" id="PRU10060"/>
    </source>
</evidence>
<reference evidence="10 11" key="1">
    <citation type="submission" date="2020-06" db="EMBL/GenBank/DDBJ databases">
        <title>Dyadobacter sandarakinus sp. nov., isolated from the soil of the Arctic Yellow River Station.</title>
        <authorList>
            <person name="Zhang Y."/>
            <person name="Peng F."/>
        </authorList>
    </citation>
    <scope>NUCLEOTIDE SEQUENCE [LARGE SCALE GENOMIC DNA]</scope>
    <source>
        <strain evidence="10 11">Q3-56</strain>
    </source>
</reference>
<dbReference type="Pfam" id="PF00759">
    <property type="entry name" value="Glyco_hydro_9"/>
    <property type="match status" value="1"/>
</dbReference>
<organism evidence="10 11">
    <name type="scientific">Dyadobacter sandarakinus</name>
    <dbReference type="NCBI Taxonomy" id="2747268"/>
    <lineage>
        <taxon>Bacteria</taxon>
        <taxon>Pseudomonadati</taxon>
        <taxon>Bacteroidota</taxon>
        <taxon>Cytophagia</taxon>
        <taxon>Cytophagales</taxon>
        <taxon>Spirosomataceae</taxon>
        <taxon>Dyadobacter</taxon>
    </lineage>
</organism>
<dbReference type="RefSeq" id="WP_204663284.1">
    <property type="nucleotide sequence ID" value="NZ_CP056775.1"/>
</dbReference>
<keyword evidence="7" id="KW-0732">Signal</keyword>
<comment type="similarity">
    <text evidence="1 6 7">Belongs to the glycosyl hydrolase 9 (cellulase E) family.</text>
</comment>
<dbReference type="EMBL" id="CP056775">
    <property type="protein sequence ID" value="QRR01206.1"/>
    <property type="molecule type" value="Genomic_DNA"/>
</dbReference>
<evidence type="ECO:0000313" key="11">
    <source>
        <dbReference type="Proteomes" id="UP000612680"/>
    </source>
</evidence>
<evidence type="ECO:0000256" key="4">
    <source>
        <dbReference type="ARBA" id="ARBA00023295"/>
    </source>
</evidence>
<feature type="chain" id="PRO_5044967513" description="Endoglucanase" evidence="7">
    <location>
        <begin position="22"/>
        <end position="576"/>
    </location>
</feature>
<keyword evidence="4 6" id="KW-0326">Glycosidase</keyword>
<dbReference type="Gene3D" id="2.60.40.10">
    <property type="entry name" value="Immunoglobulins"/>
    <property type="match status" value="1"/>
</dbReference>
<dbReference type="PROSITE" id="PS00698">
    <property type="entry name" value="GH9_3"/>
    <property type="match status" value="1"/>
</dbReference>
<dbReference type="PANTHER" id="PTHR22298">
    <property type="entry name" value="ENDO-1,4-BETA-GLUCANASE"/>
    <property type="match status" value="1"/>
</dbReference>
<dbReference type="SUPFAM" id="SSF48208">
    <property type="entry name" value="Six-hairpin glycosidases"/>
    <property type="match status" value="1"/>
</dbReference>
<evidence type="ECO:0000256" key="7">
    <source>
        <dbReference type="RuleBase" id="RU361166"/>
    </source>
</evidence>
<keyword evidence="11" id="KW-1185">Reference proteome</keyword>
<evidence type="ECO:0000256" key="2">
    <source>
        <dbReference type="ARBA" id="ARBA00022801"/>
    </source>
</evidence>
<keyword evidence="3 6" id="KW-0119">Carbohydrate metabolism</keyword>
<keyword evidence="2 6" id="KW-0378">Hydrolase</keyword>
<dbReference type="SUPFAM" id="SSF81296">
    <property type="entry name" value="E set domains"/>
    <property type="match status" value="1"/>
</dbReference>
<dbReference type="InterPro" id="IPR014756">
    <property type="entry name" value="Ig_E-set"/>
</dbReference>
<protein>
    <recommendedName>
        <fullName evidence="7">Endoglucanase</fullName>
        <ecNumber evidence="7">3.2.1.4</ecNumber>
    </recommendedName>
</protein>
<dbReference type="InterPro" id="IPR004197">
    <property type="entry name" value="Cellulase_Ig-like"/>
</dbReference>
<dbReference type="GO" id="GO:0016787">
    <property type="term" value="F:hydrolase activity"/>
    <property type="evidence" value="ECO:0007669"/>
    <property type="project" value="UniProtKB-KW"/>
</dbReference>
<feature type="domain" description="Glycoside hydrolase family 9" evidence="8">
    <location>
        <begin position="118"/>
        <end position="567"/>
    </location>
</feature>
<name>A0ABX7I897_9BACT</name>
<evidence type="ECO:0000256" key="3">
    <source>
        <dbReference type="ARBA" id="ARBA00023277"/>
    </source>
</evidence>
<feature type="active site" evidence="6">
    <location>
        <position position="555"/>
    </location>
</feature>
<comment type="catalytic activity">
    <reaction evidence="7">
        <text>Endohydrolysis of (1-&gt;4)-beta-D-glucosidic linkages in cellulose, lichenin and cereal beta-D-glucans.</text>
        <dbReference type="EC" id="3.2.1.4"/>
    </reaction>
</comment>
<accession>A0ABX7I897</accession>
<evidence type="ECO:0000256" key="1">
    <source>
        <dbReference type="ARBA" id="ARBA00007072"/>
    </source>
</evidence>
<dbReference type="Gene3D" id="1.50.10.10">
    <property type="match status" value="1"/>
</dbReference>